<comment type="similarity">
    <text evidence="1 3">Belongs to the peptidase S8 family.</text>
</comment>
<dbReference type="Gene3D" id="3.50.30.30">
    <property type="match status" value="1"/>
</dbReference>
<evidence type="ECO:0000313" key="5">
    <source>
        <dbReference type="EMBL" id="KAF5779627.1"/>
    </source>
</evidence>
<dbReference type="InterPro" id="IPR022398">
    <property type="entry name" value="Peptidase_S8_His-AS"/>
</dbReference>
<dbReference type="Gene3D" id="3.40.50.200">
    <property type="entry name" value="Peptidase S8/S53 domain"/>
    <property type="match status" value="1"/>
</dbReference>
<feature type="domain" description="Peptidase S8/S53" evidence="4">
    <location>
        <begin position="8"/>
        <end position="201"/>
    </location>
</feature>
<dbReference type="InterPro" id="IPR000209">
    <property type="entry name" value="Peptidase_S8/S53_dom"/>
</dbReference>
<dbReference type="GO" id="GO:0004252">
    <property type="term" value="F:serine-type endopeptidase activity"/>
    <property type="evidence" value="ECO:0007669"/>
    <property type="project" value="InterPro"/>
</dbReference>
<dbReference type="SUPFAM" id="SSF52743">
    <property type="entry name" value="Subtilisin-like"/>
    <property type="match status" value="1"/>
</dbReference>
<dbReference type="GO" id="GO:0006508">
    <property type="term" value="P:proteolysis"/>
    <property type="evidence" value="ECO:0007669"/>
    <property type="project" value="InterPro"/>
</dbReference>
<evidence type="ECO:0000256" key="1">
    <source>
        <dbReference type="ARBA" id="ARBA00011073"/>
    </source>
</evidence>
<dbReference type="Proteomes" id="UP000215914">
    <property type="component" value="Unassembled WGS sequence"/>
</dbReference>
<comment type="caution">
    <text evidence="5">The sequence shown here is derived from an EMBL/GenBank/DDBJ whole genome shotgun (WGS) entry which is preliminary data.</text>
</comment>
<protein>
    <submittedName>
        <fullName evidence="5">Cucumisin</fullName>
        <ecNumber evidence="5">3.4.21.25</ecNumber>
    </submittedName>
</protein>
<dbReference type="PANTHER" id="PTHR10795">
    <property type="entry name" value="PROPROTEIN CONVERTASE SUBTILISIN/KEXIN"/>
    <property type="match status" value="1"/>
</dbReference>
<keyword evidence="2" id="KW-0732">Signal</keyword>
<dbReference type="EMBL" id="MNCJ02000327">
    <property type="protein sequence ID" value="KAF5779627.1"/>
    <property type="molecule type" value="Genomic_DNA"/>
</dbReference>
<comment type="caution">
    <text evidence="3">Lacks conserved residue(s) required for the propagation of feature annotation.</text>
</comment>
<evidence type="ECO:0000256" key="2">
    <source>
        <dbReference type="ARBA" id="ARBA00022729"/>
    </source>
</evidence>
<name>A0A9K3HJT3_HELAN</name>
<accession>A0A9K3HJT3</accession>
<dbReference type="InterPro" id="IPR045051">
    <property type="entry name" value="SBT"/>
</dbReference>
<reference evidence="5" key="2">
    <citation type="submission" date="2020-06" db="EMBL/GenBank/DDBJ databases">
        <title>Helianthus annuus Genome sequencing and assembly Release 2.</title>
        <authorList>
            <person name="Gouzy J."/>
            <person name="Langlade N."/>
            <person name="Munos S."/>
        </authorList>
    </citation>
    <scope>NUCLEOTIDE SEQUENCE</scope>
    <source>
        <tissue evidence="5">Leaves</tissue>
    </source>
</reference>
<dbReference type="InterPro" id="IPR036852">
    <property type="entry name" value="Peptidase_S8/S53_dom_sf"/>
</dbReference>
<evidence type="ECO:0000256" key="3">
    <source>
        <dbReference type="PROSITE-ProRule" id="PRU01240"/>
    </source>
</evidence>
<organism evidence="5 6">
    <name type="scientific">Helianthus annuus</name>
    <name type="common">Common sunflower</name>
    <dbReference type="NCBI Taxonomy" id="4232"/>
    <lineage>
        <taxon>Eukaryota</taxon>
        <taxon>Viridiplantae</taxon>
        <taxon>Streptophyta</taxon>
        <taxon>Embryophyta</taxon>
        <taxon>Tracheophyta</taxon>
        <taxon>Spermatophyta</taxon>
        <taxon>Magnoliopsida</taxon>
        <taxon>eudicotyledons</taxon>
        <taxon>Gunneridae</taxon>
        <taxon>Pentapetalae</taxon>
        <taxon>asterids</taxon>
        <taxon>campanulids</taxon>
        <taxon>Asterales</taxon>
        <taxon>Asteraceae</taxon>
        <taxon>Asteroideae</taxon>
        <taxon>Heliantheae alliance</taxon>
        <taxon>Heliantheae</taxon>
        <taxon>Helianthus</taxon>
    </lineage>
</organism>
<dbReference type="Pfam" id="PF00082">
    <property type="entry name" value="Peptidase_S8"/>
    <property type="match status" value="1"/>
</dbReference>
<evidence type="ECO:0000313" key="6">
    <source>
        <dbReference type="Proteomes" id="UP000215914"/>
    </source>
</evidence>
<dbReference type="AlphaFoldDB" id="A0A9K3HJT3"/>
<evidence type="ECO:0000259" key="4">
    <source>
        <dbReference type="Pfam" id="PF00082"/>
    </source>
</evidence>
<proteinExistence type="inferred from homology"/>
<dbReference type="Gramene" id="mRNA:HanXRQr2_Chr12g0561771">
    <property type="protein sequence ID" value="mRNA:HanXRQr2_Chr12g0561771"/>
    <property type="gene ID" value="HanXRQr2_Chr12g0561771"/>
</dbReference>
<dbReference type="PROSITE" id="PS51892">
    <property type="entry name" value="SUBTILASE"/>
    <property type="match status" value="1"/>
</dbReference>
<keyword evidence="5" id="KW-0378">Hydrolase</keyword>
<gene>
    <name evidence="5" type="ORF">HanXRQr2_Chr12g0561771</name>
</gene>
<reference evidence="5" key="1">
    <citation type="journal article" date="2017" name="Nature">
        <title>The sunflower genome provides insights into oil metabolism, flowering and Asterid evolution.</title>
        <authorList>
            <person name="Badouin H."/>
            <person name="Gouzy J."/>
            <person name="Grassa C.J."/>
            <person name="Murat F."/>
            <person name="Staton S.E."/>
            <person name="Cottret L."/>
            <person name="Lelandais-Briere C."/>
            <person name="Owens G.L."/>
            <person name="Carrere S."/>
            <person name="Mayjonade B."/>
            <person name="Legrand L."/>
            <person name="Gill N."/>
            <person name="Kane N.C."/>
            <person name="Bowers J.E."/>
            <person name="Hubner S."/>
            <person name="Bellec A."/>
            <person name="Berard A."/>
            <person name="Berges H."/>
            <person name="Blanchet N."/>
            <person name="Boniface M.C."/>
            <person name="Brunel D."/>
            <person name="Catrice O."/>
            <person name="Chaidir N."/>
            <person name="Claudel C."/>
            <person name="Donnadieu C."/>
            <person name="Faraut T."/>
            <person name="Fievet G."/>
            <person name="Helmstetter N."/>
            <person name="King M."/>
            <person name="Knapp S.J."/>
            <person name="Lai Z."/>
            <person name="Le Paslier M.C."/>
            <person name="Lippi Y."/>
            <person name="Lorenzon L."/>
            <person name="Mandel J.R."/>
            <person name="Marage G."/>
            <person name="Marchand G."/>
            <person name="Marquand E."/>
            <person name="Bret-Mestries E."/>
            <person name="Morien E."/>
            <person name="Nambeesan S."/>
            <person name="Nguyen T."/>
            <person name="Pegot-Espagnet P."/>
            <person name="Pouilly N."/>
            <person name="Raftis F."/>
            <person name="Sallet E."/>
            <person name="Schiex T."/>
            <person name="Thomas J."/>
            <person name="Vandecasteele C."/>
            <person name="Vares D."/>
            <person name="Vear F."/>
            <person name="Vautrin S."/>
            <person name="Crespi M."/>
            <person name="Mangin B."/>
            <person name="Burke J.M."/>
            <person name="Salse J."/>
            <person name="Munos S."/>
            <person name="Vincourt P."/>
            <person name="Rieseberg L.H."/>
            <person name="Langlade N.B."/>
        </authorList>
    </citation>
    <scope>NUCLEOTIDE SEQUENCE</scope>
    <source>
        <tissue evidence="5">Leaves</tissue>
    </source>
</reference>
<dbReference type="PROSITE" id="PS00137">
    <property type="entry name" value="SUBTILASE_HIS"/>
    <property type="match status" value="1"/>
</dbReference>
<sequence length="250" mass="26944">MTGREFRDIIVGVIDSGIWLESESFNDEGFGPIPAKWKGVCDGGEGFVCNRKIIGARTFSLQGYNKFSARDTSGHGTHVASIISGRDVIDASYYGIAKGIARGGVPSTRITAYKVCYHINCLDIDVLSAFDHAIADGVDIISVSIARPRLVELTFDPIAIGAFHAMEKGILTVNAAGNDGPLLSSIKNYAPWTLTVAASDTDRRIVDKLVLGNYEEHVGNAINPFFSSVKTVPLVYGKELPSSCSEIEKR</sequence>
<dbReference type="EC" id="3.4.21.25" evidence="5"/>
<keyword evidence="6" id="KW-1185">Reference proteome</keyword>